<evidence type="ECO:0000313" key="2">
    <source>
        <dbReference type="Proteomes" id="UP001286313"/>
    </source>
</evidence>
<reference evidence="1" key="1">
    <citation type="submission" date="2023-10" db="EMBL/GenBank/DDBJ databases">
        <title>Genome assemblies of two species of porcelain crab, Petrolisthes cinctipes and Petrolisthes manimaculis (Anomura: Porcellanidae).</title>
        <authorList>
            <person name="Angst P."/>
        </authorList>
    </citation>
    <scope>NUCLEOTIDE SEQUENCE</scope>
    <source>
        <strain evidence="1">PB745_01</strain>
        <tissue evidence="1">Gill</tissue>
    </source>
</reference>
<gene>
    <name evidence="1" type="ORF">Pcinc_001522</name>
</gene>
<accession>A0AAE1GL42</accession>
<protein>
    <submittedName>
        <fullName evidence="1">Uncharacterized protein</fullName>
    </submittedName>
</protein>
<evidence type="ECO:0000313" key="1">
    <source>
        <dbReference type="EMBL" id="KAK3894735.1"/>
    </source>
</evidence>
<dbReference type="EMBL" id="JAWQEG010000093">
    <property type="protein sequence ID" value="KAK3894735.1"/>
    <property type="molecule type" value="Genomic_DNA"/>
</dbReference>
<proteinExistence type="predicted"/>
<keyword evidence="2" id="KW-1185">Reference proteome</keyword>
<name>A0AAE1GL42_PETCI</name>
<dbReference type="Proteomes" id="UP001286313">
    <property type="component" value="Unassembled WGS sequence"/>
</dbReference>
<comment type="caution">
    <text evidence="1">The sequence shown here is derived from an EMBL/GenBank/DDBJ whole genome shotgun (WGS) entry which is preliminary data.</text>
</comment>
<organism evidence="1 2">
    <name type="scientific">Petrolisthes cinctipes</name>
    <name type="common">Flat porcelain crab</name>
    <dbReference type="NCBI Taxonomy" id="88211"/>
    <lineage>
        <taxon>Eukaryota</taxon>
        <taxon>Metazoa</taxon>
        <taxon>Ecdysozoa</taxon>
        <taxon>Arthropoda</taxon>
        <taxon>Crustacea</taxon>
        <taxon>Multicrustacea</taxon>
        <taxon>Malacostraca</taxon>
        <taxon>Eumalacostraca</taxon>
        <taxon>Eucarida</taxon>
        <taxon>Decapoda</taxon>
        <taxon>Pleocyemata</taxon>
        <taxon>Anomura</taxon>
        <taxon>Galatheoidea</taxon>
        <taxon>Porcellanidae</taxon>
        <taxon>Petrolisthes</taxon>
    </lineage>
</organism>
<dbReference type="AlphaFoldDB" id="A0AAE1GL42"/>
<sequence>MVMGGYAGRREGKLWEQEQEESTYIIKDEALLWTVPHSTPASRGHGCPLPWKLRESPAPPGQQCRPGGGCYGAYDTWLTRTRRRFHTKYPPLCQAKHQMSLKRGISDKR</sequence>